<keyword evidence="4" id="KW-1185">Reference proteome</keyword>
<dbReference type="Ensembl" id="ENSDLAT00005072091.1">
    <property type="protein sequence ID" value="ENSDLAP00005069131.1"/>
    <property type="gene ID" value="ENSDLAG00005028221.1"/>
</dbReference>
<gene>
    <name evidence="3" type="primary">si:ch73-138n13.1</name>
</gene>
<reference evidence="3" key="1">
    <citation type="submission" date="2025-08" db="UniProtKB">
        <authorList>
            <consortium name="Ensembl"/>
        </authorList>
    </citation>
    <scope>IDENTIFICATION</scope>
</reference>
<dbReference type="Proteomes" id="UP000694389">
    <property type="component" value="Unassembled WGS sequence"/>
</dbReference>
<feature type="region of interest" description="Disordered" evidence="1">
    <location>
        <begin position="36"/>
        <end position="354"/>
    </location>
</feature>
<feature type="compositionally biased region" description="Basic residues" evidence="1">
    <location>
        <begin position="200"/>
        <end position="212"/>
    </location>
</feature>
<sequence length="354" mass="38475">MEYLGDKLSVAHSQMTGWVGNVRRSIHGAFSLLSSSVERGGRGEDGTGDFKRTNSLRSLASRSRESIRRFSLRSQQRLSLRRRTAPNTPTSVQQKQSNGGEEEGRDAETPVRETDSQYGTWETGLRTDDSLTPATPSSDSNLSPSPRKPTPPHTPGDHASQFDTDTLDGLQPSSDSQPLSFPDAPAVLLDTSALRSRAQLGKKRAPRTRPSRAARQSAALGEGEGGANEDWLYRDSTEAKVESKDDESDSEEQTRGADAGPAVSSQPQRVALFPGMDPSALKAQLKKRADSDNQVDGPAPSSSQLSRSPKSPFLPRAARVLPPPGGKENGEEDSPQWLKELKNKKRLSQYEQES</sequence>
<organism evidence="3 4">
    <name type="scientific">Dicentrarchus labrax</name>
    <name type="common">European seabass</name>
    <name type="synonym">Morone labrax</name>
    <dbReference type="NCBI Taxonomy" id="13489"/>
    <lineage>
        <taxon>Eukaryota</taxon>
        <taxon>Metazoa</taxon>
        <taxon>Chordata</taxon>
        <taxon>Craniata</taxon>
        <taxon>Vertebrata</taxon>
        <taxon>Euteleostomi</taxon>
        <taxon>Actinopterygii</taxon>
        <taxon>Neopterygii</taxon>
        <taxon>Teleostei</taxon>
        <taxon>Neoteleostei</taxon>
        <taxon>Acanthomorphata</taxon>
        <taxon>Eupercaria</taxon>
        <taxon>Moronidae</taxon>
        <taxon>Dicentrarchus</taxon>
    </lineage>
</organism>
<feature type="compositionally biased region" description="Polar residues" evidence="1">
    <location>
        <begin position="130"/>
        <end position="142"/>
    </location>
</feature>
<feature type="compositionally biased region" description="Polar residues" evidence="1">
    <location>
        <begin position="85"/>
        <end position="99"/>
    </location>
</feature>
<accession>A0A8P4G186</accession>
<evidence type="ECO:0000256" key="1">
    <source>
        <dbReference type="SAM" id="MobiDB-lite"/>
    </source>
</evidence>
<reference evidence="3" key="2">
    <citation type="submission" date="2025-09" db="UniProtKB">
        <authorList>
            <consortium name="Ensembl"/>
        </authorList>
    </citation>
    <scope>IDENTIFICATION</scope>
</reference>
<evidence type="ECO:0000259" key="2">
    <source>
        <dbReference type="SMART" id="SM01319"/>
    </source>
</evidence>
<dbReference type="PANTHER" id="PTHR22042:SF3">
    <property type="entry name" value="RIKEN CDNA 2900026A02 GENE"/>
    <property type="match status" value="1"/>
</dbReference>
<name>A0A8P4G186_DICLA</name>
<dbReference type="AlphaFoldDB" id="A0A8P4G186"/>
<dbReference type="PANTHER" id="PTHR22042">
    <property type="entry name" value="TANKYRASE 1 BINDING PROTEIN"/>
    <property type="match status" value="1"/>
</dbReference>
<feature type="compositionally biased region" description="Basic and acidic residues" evidence="1">
    <location>
        <begin position="106"/>
        <end position="115"/>
    </location>
</feature>
<feature type="compositionally biased region" description="Basic and acidic residues" evidence="1">
    <location>
        <begin position="39"/>
        <end position="52"/>
    </location>
</feature>
<dbReference type="Pfam" id="PF15327">
    <property type="entry name" value="Tankyrase_bdg_C"/>
    <property type="match status" value="1"/>
</dbReference>
<evidence type="ECO:0000313" key="3">
    <source>
        <dbReference type="Ensembl" id="ENSDLAP00005069131.1"/>
    </source>
</evidence>
<protein>
    <recommendedName>
        <fullName evidence="2">Tankyrase 1-binding protein C-terminal domain-containing protein</fullName>
    </recommendedName>
</protein>
<dbReference type="GeneTree" id="ENSGT00940000154184"/>
<dbReference type="SMART" id="SM01319">
    <property type="entry name" value="Tankyrase_bdg_C"/>
    <property type="match status" value="1"/>
</dbReference>
<feature type="compositionally biased region" description="Low complexity" evidence="1">
    <location>
        <begin position="298"/>
        <end position="311"/>
    </location>
</feature>
<dbReference type="InterPro" id="IPR032764">
    <property type="entry name" value="Tankyrase-bd_C"/>
</dbReference>
<proteinExistence type="predicted"/>
<evidence type="ECO:0000313" key="4">
    <source>
        <dbReference type="Proteomes" id="UP000694389"/>
    </source>
</evidence>
<feature type="domain" description="Tankyrase 1-binding protein C-terminal" evidence="2">
    <location>
        <begin position="176"/>
        <end position="345"/>
    </location>
</feature>
<feature type="compositionally biased region" description="Basic and acidic residues" evidence="1">
    <location>
        <begin position="231"/>
        <end position="243"/>
    </location>
</feature>
<dbReference type="InterPro" id="IPR040006">
    <property type="entry name" value="TNKS1BP1-like"/>
</dbReference>